<dbReference type="InterPro" id="IPR014729">
    <property type="entry name" value="Rossmann-like_a/b/a_fold"/>
</dbReference>
<evidence type="ECO:0000256" key="12">
    <source>
        <dbReference type="ARBA" id="ARBA00047880"/>
    </source>
</evidence>
<comment type="pathway">
    <text evidence="1 14">Cofactor biosynthesis; FAD biosynthesis; FAD from FMN: step 1/1.</text>
</comment>
<dbReference type="PIRSF" id="PIRSF004491">
    <property type="entry name" value="FAD_Synth"/>
    <property type="match status" value="1"/>
</dbReference>
<evidence type="ECO:0000256" key="10">
    <source>
        <dbReference type="ARBA" id="ARBA00022840"/>
    </source>
</evidence>
<dbReference type="EMBL" id="JBGQPK010000003">
    <property type="protein sequence ID" value="MFL2028310.1"/>
    <property type="molecule type" value="Genomic_DNA"/>
</dbReference>
<dbReference type="PANTHER" id="PTHR22749:SF6">
    <property type="entry name" value="RIBOFLAVIN KINASE"/>
    <property type="match status" value="1"/>
</dbReference>
<dbReference type="InterPro" id="IPR023465">
    <property type="entry name" value="Riboflavin_kinase_dom_sf"/>
</dbReference>
<comment type="catalytic activity">
    <reaction evidence="12 14">
        <text>riboflavin + ATP = FMN + ADP + H(+)</text>
        <dbReference type="Rhea" id="RHEA:14357"/>
        <dbReference type="ChEBI" id="CHEBI:15378"/>
        <dbReference type="ChEBI" id="CHEBI:30616"/>
        <dbReference type="ChEBI" id="CHEBI:57986"/>
        <dbReference type="ChEBI" id="CHEBI:58210"/>
        <dbReference type="ChEBI" id="CHEBI:456216"/>
        <dbReference type="EC" id="2.7.1.26"/>
    </reaction>
</comment>
<keyword evidence="4 14" id="KW-0288">FMN</keyword>
<dbReference type="InterPro" id="IPR015865">
    <property type="entry name" value="Riboflavin_kinase_bac/euk"/>
</dbReference>
<name>A0ABW8UBW2_9LACO</name>
<dbReference type="EC" id="2.7.7.2" evidence="14"/>
<dbReference type="InterPro" id="IPR015864">
    <property type="entry name" value="FAD_synthase"/>
</dbReference>
<dbReference type="SUPFAM" id="SSF52374">
    <property type="entry name" value="Nucleotidylyl transferase"/>
    <property type="match status" value="1"/>
</dbReference>
<dbReference type="RefSeq" id="WP_125549900.1">
    <property type="nucleotide sequence ID" value="NZ_JBGQPK010000003.1"/>
</dbReference>
<keyword evidence="17" id="KW-1185">Reference proteome</keyword>
<keyword evidence="11" id="KW-0511">Multifunctional enzyme</keyword>
<comment type="pathway">
    <text evidence="2 14">Cofactor biosynthesis; FMN biosynthesis; FMN from riboflavin (ATP route): step 1/1.</text>
</comment>
<evidence type="ECO:0000256" key="1">
    <source>
        <dbReference type="ARBA" id="ARBA00004726"/>
    </source>
</evidence>
<keyword evidence="8 14" id="KW-0418">Kinase</keyword>
<comment type="caution">
    <text evidence="16">The sequence shown here is derived from an EMBL/GenBank/DDBJ whole genome shotgun (WGS) entry which is preliminary data.</text>
</comment>
<proteinExistence type="inferred from homology"/>
<keyword evidence="3 14" id="KW-0285">Flavoprotein</keyword>
<keyword evidence="5 14" id="KW-0808">Transferase</keyword>
<sequence length="318" mass="35290">MKIVRIHHPYAPEQITTTPIVLTLGFFDGVHLGHQAVIKQAAALAHDQKIPLAVMTFNQHPGLVFRQLAAEQMKYLTTTDRKIALMDQLGVDILYIVEFTSAFSALTPTEFVDQYIINFHAQIVVAGFDYTFGPQQATIQDLPRYAKGRFQVVEVAKQQVDAEKISSTHIRQAIAAGDVDQADKLLGYPYQNKGVVVHGLARGRTIGFPTLNLAINADQHVPGIGIYAVKIIIAGQEYSGMASIGRNVTFGDNHAVTVEIYVFDFNRMVYGEQVQVAWFTHLRGEIKFADAAGLVAQLKQDEQHVRDYFATHSGRVNL</sequence>
<dbReference type="NCBIfam" id="TIGR00083">
    <property type="entry name" value="ribF"/>
    <property type="match status" value="1"/>
</dbReference>
<evidence type="ECO:0000256" key="7">
    <source>
        <dbReference type="ARBA" id="ARBA00022741"/>
    </source>
</evidence>
<evidence type="ECO:0000259" key="15">
    <source>
        <dbReference type="SMART" id="SM00904"/>
    </source>
</evidence>
<dbReference type="Pfam" id="PF01687">
    <property type="entry name" value="Flavokinase"/>
    <property type="match status" value="1"/>
</dbReference>
<dbReference type="Pfam" id="PF06574">
    <property type="entry name" value="FAD_syn"/>
    <property type="match status" value="1"/>
</dbReference>
<evidence type="ECO:0000256" key="2">
    <source>
        <dbReference type="ARBA" id="ARBA00005201"/>
    </source>
</evidence>
<dbReference type="Gene3D" id="3.40.50.620">
    <property type="entry name" value="HUPs"/>
    <property type="match status" value="1"/>
</dbReference>
<accession>A0ABW8UBW2</accession>
<keyword evidence="7 14" id="KW-0547">Nucleotide-binding</keyword>
<evidence type="ECO:0000256" key="4">
    <source>
        <dbReference type="ARBA" id="ARBA00022643"/>
    </source>
</evidence>
<gene>
    <name evidence="16" type="primary">ribF</name>
    <name evidence="16" type="ORF">ACEN34_01635</name>
</gene>
<dbReference type="GO" id="GO:0008531">
    <property type="term" value="F:riboflavin kinase activity"/>
    <property type="evidence" value="ECO:0007669"/>
    <property type="project" value="UniProtKB-EC"/>
</dbReference>
<keyword evidence="10 14" id="KW-0067">ATP-binding</keyword>
<dbReference type="Proteomes" id="UP001625389">
    <property type="component" value="Unassembled WGS sequence"/>
</dbReference>
<protein>
    <recommendedName>
        <fullName evidence="14">Riboflavin biosynthesis protein</fullName>
    </recommendedName>
    <domain>
        <recommendedName>
            <fullName evidence="14">Riboflavin kinase</fullName>
            <ecNumber evidence="14">2.7.1.26</ecNumber>
        </recommendedName>
        <alternativeName>
            <fullName evidence="14">Flavokinase</fullName>
        </alternativeName>
    </domain>
    <domain>
        <recommendedName>
            <fullName evidence="14">FMN adenylyltransferase</fullName>
            <ecNumber evidence="14">2.7.7.2</ecNumber>
        </recommendedName>
        <alternativeName>
            <fullName evidence="14">FAD pyrophosphorylase</fullName>
        </alternativeName>
        <alternativeName>
            <fullName evidence="14">FAD synthase</fullName>
        </alternativeName>
    </domain>
</protein>
<dbReference type="Gene3D" id="2.40.30.30">
    <property type="entry name" value="Riboflavin kinase-like"/>
    <property type="match status" value="1"/>
</dbReference>
<organism evidence="16 17">
    <name type="scientific">Loigolactobacillus zhaoyuanensis</name>
    <dbReference type="NCBI Taxonomy" id="2486017"/>
    <lineage>
        <taxon>Bacteria</taxon>
        <taxon>Bacillati</taxon>
        <taxon>Bacillota</taxon>
        <taxon>Bacilli</taxon>
        <taxon>Lactobacillales</taxon>
        <taxon>Lactobacillaceae</taxon>
        <taxon>Loigolactobacillus</taxon>
    </lineage>
</organism>
<keyword evidence="6 14" id="KW-0548">Nucleotidyltransferase</keyword>
<dbReference type="CDD" id="cd02064">
    <property type="entry name" value="FAD_synthetase_N"/>
    <property type="match status" value="1"/>
</dbReference>
<comment type="catalytic activity">
    <reaction evidence="13 14">
        <text>FMN + ATP + H(+) = FAD + diphosphate</text>
        <dbReference type="Rhea" id="RHEA:17237"/>
        <dbReference type="ChEBI" id="CHEBI:15378"/>
        <dbReference type="ChEBI" id="CHEBI:30616"/>
        <dbReference type="ChEBI" id="CHEBI:33019"/>
        <dbReference type="ChEBI" id="CHEBI:57692"/>
        <dbReference type="ChEBI" id="CHEBI:58210"/>
        <dbReference type="EC" id="2.7.7.2"/>
    </reaction>
</comment>
<evidence type="ECO:0000256" key="9">
    <source>
        <dbReference type="ARBA" id="ARBA00022827"/>
    </source>
</evidence>
<dbReference type="SMART" id="SM00904">
    <property type="entry name" value="Flavokinase"/>
    <property type="match status" value="1"/>
</dbReference>
<evidence type="ECO:0000313" key="17">
    <source>
        <dbReference type="Proteomes" id="UP001625389"/>
    </source>
</evidence>
<dbReference type="SUPFAM" id="SSF82114">
    <property type="entry name" value="Riboflavin kinase-like"/>
    <property type="match status" value="1"/>
</dbReference>
<keyword evidence="9 14" id="KW-0274">FAD</keyword>
<dbReference type="InterPro" id="IPR002606">
    <property type="entry name" value="Riboflavin_kinase_bac"/>
</dbReference>
<feature type="domain" description="Riboflavin kinase" evidence="15">
    <location>
        <begin position="185"/>
        <end position="310"/>
    </location>
</feature>
<evidence type="ECO:0000256" key="3">
    <source>
        <dbReference type="ARBA" id="ARBA00022630"/>
    </source>
</evidence>
<evidence type="ECO:0000256" key="11">
    <source>
        <dbReference type="ARBA" id="ARBA00023268"/>
    </source>
</evidence>
<dbReference type="PANTHER" id="PTHR22749">
    <property type="entry name" value="RIBOFLAVIN KINASE/FMN ADENYLYLTRANSFERASE"/>
    <property type="match status" value="1"/>
</dbReference>
<comment type="similarity">
    <text evidence="14">Belongs to the ribF family.</text>
</comment>
<reference evidence="16 17" key="1">
    <citation type="submission" date="2024-08" db="EMBL/GenBank/DDBJ databases">
        <authorList>
            <person name="Arias E."/>
        </authorList>
    </citation>
    <scope>NUCLEOTIDE SEQUENCE [LARGE SCALE GENOMIC DNA]</scope>
    <source>
        <strain evidence="16 17">FAM 25317</strain>
    </source>
</reference>
<dbReference type="EC" id="2.7.1.26" evidence="14"/>
<evidence type="ECO:0000256" key="5">
    <source>
        <dbReference type="ARBA" id="ARBA00022679"/>
    </source>
</evidence>
<evidence type="ECO:0000256" key="8">
    <source>
        <dbReference type="ARBA" id="ARBA00022777"/>
    </source>
</evidence>
<evidence type="ECO:0000256" key="13">
    <source>
        <dbReference type="ARBA" id="ARBA00049494"/>
    </source>
</evidence>
<dbReference type="InterPro" id="IPR023468">
    <property type="entry name" value="Riboflavin_kinase"/>
</dbReference>
<dbReference type="GO" id="GO:0003919">
    <property type="term" value="F:FMN adenylyltransferase activity"/>
    <property type="evidence" value="ECO:0007669"/>
    <property type="project" value="UniProtKB-EC"/>
</dbReference>
<evidence type="ECO:0000256" key="14">
    <source>
        <dbReference type="PIRNR" id="PIRNR004491"/>
    </source>
</evidence>
<evidence type="ECO:0000256" key="6">
    <source>
        <dbReference type="ARBA" id="ARBA00022695"/>
    </source>
</evidence>
<evidence type="ECO:0000313" key="16">
    <source>
        <dbReference type="EMBL" id="MFL2028310.1"/>
    </source>
</evidence>